<comment type="caution">
    <text evidence="1">The sequence shown here is derived from an EMBL/GenBank/DDBJ whole genome shotgun (WGS) entry which is preliminary data.</text>
</comment>
<protein>
    <submittedName>
        <fullName evidence="1">Uncharacterized protein</fullName>
    </submittedName>
</protein>
<reference evidence="1" key="1">
    <citation type="submission" date="2021-05" db="EMBL/GenBank/DDBJ databases">
        <title>A free-living protist that lacks canonical eukaryotic 1 DNA replication and segregation systems.</title>
        <authorList>
            <person name="Salas-Leiva D.E."/>
            <person name="Tromer E.C."/>
            <person name="Curtis B.A."/>
            <person name="Jerlstrom-Hultqvist J."/>
            <person name="Kolisko M."/>
            <person name="Yi Z."/>
            <person name="Salas-Leiva J.S."/>
            <person name="Gallot-Lavallee L."/>
            <person name="Kops G.J.P.L."/>
            <person name="Archibald J.M."/>
            <person name="Simpson A.G.B."/>
            <person name="Roger A.J."/>
        </authorList>
    </citation>
    <scope>NUCLEOTIDE SEQUENCE</scope>
    <source>
        <strain evidence="1">BICM</strain>
    </source>
</reference>
<evidence type="ECO:0000313" key="2">
    <source>
        <dbReference type="Proteomes" id="UP000717585"/>
    </source>
</evidence>
<dbReference type="AlphaFoldDB" id="A0A8J6E2Y6"/>
<keyword evidence="2" id="KW-1185">Reference proteome</keyword>
<evidence type="ECO:0000313" key="1">
    <source>
        <dbReference type="EMBL" id="KAG9395258.1"/>
    </source>
</evidence>
<proteinExistence type="predicted"/>
<dbReference type="Proteomes" id="UP000717585">
    <property type="component" value="Unassembled WGS sequence"/>
</dbReference>
<name>A0A8J6E2Y6_9EUKA</name>
<gene>
    <name evidence="1" type="ORF">J8273_0480</name>
</gene>
<sequence>MSGELVTSIGKGVIVNMTSSFLSSGASTIAGCAASSCNQCPNFGSCQSNTTSTGGNDFFTQDFSYDNATSGGFSSSSMAAGVVKLNTFDAPAASGFSGIRSDNGMVHLDMDSLVDLGGPDFEDPIPMFAAKPKPVPKKQAVDATCVAHGFALFSGVVDKVTLNFFLVDDITEVEVQHAQTSTPTKRTRAMRRGSPVDLADIVIGGTLALDDQVFFVDAVDQAEAIMERRRRGRHSGRGAGLLALL</sequence>
<organism evidence="1 2">
    <name type="scientific">Carpediemonas membranifera</name>
    <dbReference type="NCBI Taxonomy" id="201153"/>
    <lineage>
        <taxon>Eukaryota</taxon>
        <taxon>Metamonada</taxon>
        <taxon>Carpediemonas-like organisms</taxon>
        <taxon>Carpediemonas</taxon>
    </lineage>
</organism>
<dbReference type="EMBL" id="JAHDYR010000012">
    <property type="protein sequence ID" value="KAG9395258.1"/>
    <property type="molecule type" value="Genomic_DNA"/>
</dbReference>
<accession>A0A8J6E2Y6</accession>